<dbReference type="Pfam" id="PF00400">
    <property type="entry name" value="WD40"/>
    <property type="match status" value="5"/>
</dbReference>
<dbReference type="Pfam" id="PF13013">
    <property type="entry name" value="F-box-like_2"/>
    <property type="match status" value="1"/>
</dbReference>
<dbReference type="InterPro" id="IPR020472">
    <property type="entry name" value="WD40_PAC1"/>
</dbReference>
<dbReference type="EMBL" id="GL883013">
    <property type="protein sequence ID" value="EGG19977.1"/>
    <property type="molecule type" value="Genomic_DNA"/>
</dbReference>
<dbReference type="PANTHER" id="PTHR19848">
    <property type="entry name" value="WD40 REPEAT PROTEIN"/>
    <property type="match status" value="1"/>
</dbReference>
<dbReference type="Gene3D" id="1.20.1280.50">
    <property type="match status" value="1"/>
</dbReference>
<dbReference type="GeneID" id="14872148"/>
<dbReference type="InterPro" id="IPR036322">
    <property type="entry name" value="WD40_repeat_dom_sf"/>
</dbReference>
<organism evidence="5 6">
    <name type="scientific">Cavenderia fasciculata</name>
    <name type="common">Slime mold</name>
    <name type="synonym">Dictyostelium fasciculatum</name>
    <dbReference type="NCBI Taxonomy" id="261658"/>
    <lineage>
        <taxon>Eukaryota</taxon>
        <taxon>Amoebozoa</taxon>
        <taxon>Evosea</taxon>
        <taxon>Eumycetozoa</taxon>
        <taxon>Dictyostelia</taxon>
        <taxon>Acytosteliales</taxon>
        <taxon>Cavenderiaceae</taxon>
        <taxon>Cavenderia</taxon>
    </lineage>
</organism>
<accession>F4PVG3</accession>
<name>F4PVG3_CACFS</name>
<sequence>MTTTTTTMTTRTNNFKPVVVNLAQENSCLVVQSSSSSSSSSTFTLNIFDLPDEIILYIFSTKRQEEMDESLNVGELNNDNDDQQQSLIISVSSIIQFSSTCKCFYTLFQDERFWMKLYKNRFQFNSTIDMDNLCLNLNQPNNNNNNSDNQNVIWKNRFKNRTDPWDMTKVMTRKEIVGSHQLGVTALTVDDTFLYSGSHDTSIKLYDMGRLEPIHTLTGHAYTIWALKSNGSNRLYSGSNDQTIRVWNLKLLKDNITDLIQENEIEKEKEKYLDETLTTPPFSSSNSTSPIIISKPSPYCKKVIETNTKVFSIELKDRALFYSNGESISVLNNKTFDRMAELNGHLGGVNTMTVHGHHLLTGSNDKTVRVWDTNTMQCVTTREDPMARILSLAIVDQNTLATGSNLYHIRLWDLRSREVMNTIANAHKWEVWQLHMCGDVLFSGSFDHTIKTWDLRNLVQTKSLTGHRSYIHALTSSSFHLFSGSADKSIKVWN</sequence>
<feature type="repeat" description="WD" evidence="3">
    <location>
        <begin position="438"/>
        <end position="463"/>
    </location>
</feature>
<dbReference type="STRING" id="1054147.F4PVG3"/>
<dbReference type="KEGG" id="dfa:DFA_07091"/>
<feature type="domain" description="F-box" evidence="4">
    <location>
        <begin position="32"/>
        <end position="127"/>
    </location>
</feature>
<feature type="repeat" description="WD" evidence="3">
    <location>
        <begin position="342"/>
        <end position="381"/>
    </location>
</feature>
<feature type="repeat" description="WD" evidence="3">
    <location>
        <begin position="464"/>
        <end position="494"/>
    </location>
</feature>
<dbReference type="RefSeq" id="XP_004366960.1">
    <property type="nucleotide sequence ID" value="XM_004366903.1"/>
</dbReference>
<dbReference type="PRINTS" id="PR00320">
    <property type="entry name" value="GPROTEINBRPT"/>
</dbReference>
<keyword evidence="1 3" id="KW-0853">WD repeat</keyword>
<dbReference type="SUPFAM" id="SSF50978">
    <property type="entry name" value="WD40 repeat-like"/>
    <property type="match status" value="1"/>
</dbReference>
<dbReference type="SUPFAM" id="SSF81383">
    <property type="entry name" value="F-box domain"/>
    <property type="match status" value="1"/>
</dbReference>
<dbReference type="Proteomes" id="UP000007797">
    <property type="component" value="Unassembled WGS sequence"/>
</dbReference>
<protein>
    <recommendedName>
        <fullName evidence="4">F-box domain-containing protein</fullName>
    </recommendedName>
</protein>
<dbReference type="PROSITE" id="PS50082">
    <property type="entry name" value="WD_REPEATS_2"/>
    <property type="match status" value="4"/>
</dbReference>
<dbReference type="InterPro" id="IPR019775">
    <property type="entry name" value="WD40_repeat_CS"/>
</dbReference>
<dbReference type="PROSITE" id="PS50294">
    <property type="entry name" value="WD_REPEATS_REGION"/>
    <property type="match status" value="3"/>
</dbReference>
<dbReference type="GO" id="GO:0007219">
    <property type="term" value="P:Notch signaling pathway"/>
    <property type="evidence" value="ECO:0007669"/>
    <property type="project" value="TreeGrafter"/>
</dbReference>
<evidence type="ECO:0000313" key="5">
    <source>
        <dbReference type="EMBL" id="EGG19977.1"/>
    </source>
</evidence>
<evidence type="ECO:0000259" key="4">
    <source>
        <dbReference type="Pfam" id="PF13013"/>
    </source>
</evidence>
<proteinExistence type="predicted"/>
<dbReference type="PROSITE" id="PS00678">
    <property type="entry name" value="WD_REPEATS_1"/>
    <property type="match status" value="3"/>
</dbReference>
<dbReference type="PANTHER" id="PTHR19848:SF6">
    <property type="entry name" value="E3 UBIQUITIN-PROTEIN LIGASE TRAF7"/>
    <property type="match status" value="1"/>
</dbReference>
<dbReference type="InterPro" id="IPR015943">
    <property type="entry name" value="WD40/YVTN_repeat-like_dom_sf"/>
</dbReference>
<dbReference type="CDD" id="cd00200">
    <property type="entry name" value="WD40"/>
    <property type="match status" value="1"/>
</dbReference>
<dbReference type="OrthoDB" id="538223at2759"/>
<dbReference type="GO" id="GO:0000027">
    <property type="term" value="P:ribosomal large subunit assembly"/>
    <property type="evidence" value="ECO:0007669"/>
    <property type="project" value="TreeGrafter"/>
</dbReference>
<dbReference type="SMART" id="SM00320">
    <property type="entry name" value="WD40"/>
    <property type="match status" value="6"/>
</dbReference>
<evidence type="ECO:0000256" key="3">
    <source>
        <dbReference type="PROSITE-ProRule" id="PRU00221"/>
    </source>
</evidence>
<dbReference type="GO" id="GO:0005730">
    <property type="term" value="C:nucleolus"/>
    <property type="evidence" value="ECO:0007669"/>
    <property type="project" value="TreeGrafter"/>
</dbReference>
<reference evidence="6" key="1">
    <citation type="journal article" date="2011" name="Genome Res.">
        <title>Phylogeny-wide analysis of social amoeba genomes highlights ancient origins for complex intercellular communication.</title>
        <authorList>
            <person name="Heidel A.J."/>
            <person name="Lawal H.M."/>
            <person name="Felder M."/>
            <person name="Schilde C."/>
            <person name="Helps N.R."/>
            <person name="Tunggal B."/>
            <person name="Rivero F."/>
            <person name="John U."/>
            <person name="Schleicher M."/>
            <person name="Eichinger L."/>
            <person name="Platzer M."/>
            <person name="Noegel A.A."/>
            <person name="Schaap P."/>
            <person name="Gloeckner G."/>
        </authorList>
    </citation>
    <scope>NUCLEOTIDE SEQUENCE [LARGE SCALE GENOMIC DNA]</scope>
    <source>
        <strain evidence="6">SH3</strain>
    </source>
</reference>
<keyword evidence="2" id="KW-0677">Repeat</keyword>
<dbReference type="InterPro" id="IPR001680">
    <property type="entry name" value="WD40_rpt"/>
</dbReference>
<feature type="repeat" description="WD" evidence="3">
    <location>
        <begin position="217"/>
        <end position="250"/>
    </location>
</feature>
<gene>
    <name evidence="5" type="ORF">DFA_07091</name>
</gene>
<dbReference type="InterPro" id="IPR036047">
    <property type="entry name" value="F-box-like_dom_sf"/>
</dbReference>
<evidence type="ECO:0000256" key="2">
    <source>
        <dbReference type="ARBA" id="ARBA00022737"/>
    </source>
</evidence>
<keyword evidence="6" id="KW-1185">Reference proteome</keyword>
<evidence type="ECO:0000313" key="6">
    <source>
        <dbReference type="Proteomes" id="UP000007797"/>
    </source>
</evidence>
<evidence type="ECO:0000256" key="1">
    <source>
        <dbReference type="ARBA" id="ARBA00022574"/>
    </source>
</evidence>
<dbReference type="AlphaFoldDB" id="F4PVG3"/>
<dbReference type="Gene3D" id="2.130.10.10">
    <property type="entry name" value="YVTN repeat-like/Quinoprotein amine dehydrogenase"/>
    <property type="match status" value="2"/>
</dbReference>
<dbReference type="InterPro" id="IPR001810">
    <property type="entry name" value="F-box_dom"/>
</dbReference>